<dbReference type="InterPro" id="IPR053214">
    <property type="entry name" value="LysM12-like"/>
</dbReference>
<proteinExistence type="predicted"/>
<dbReference type="OrthoDB" id="2119228at2759"/>
<dbReference type="Proteomes" id="UP000717696">
    <property type="component" value="Unassembled WGS sequence"/>
</dbReference>
<feature type="compositionally biased region" description="Pro residues" evidence="3">
    <location>
        <begin position="272"/>
        <end position="289"/>
    </location>
</feature>
<sequence length="549" mass="59970">MKEGTKLSRASRWQNLNFAGIVDWAVDLQEFSEDDGCASGRCDDGDDRNGGLLYVEPDIYTDKKPVIECNPPCQLILPPFTLASPTTIKFPDMTTSLEVAWTETTKTTGTDGKMSTSSFISRVVQTTTLKIPPVTTTAIDLWNHNIPEGSSETLLWLTWSIIPPPFTITNDPNPENKTGVTHSAVTRTIYPPPWPYSFNTPTTTPIPTVTHGTSTLHSSVHVATQTGKPGPKCTSNCGHKCIIFCYTPCVPGVCPPGSLGGGDSDFWDPSDPNHPPGPPPGPPGGPPPAGGSGDACQPDVKMDTGLCSNGNYPIFDPVNMAVRCDIPADEIGDVMTECQREIDENLEQSKDDVGESDTCCAVAKSNVLDTVGLQIAAAAKAKSCPKNPDFRKNLPPKGKDCHSTFTCDFNLWPNVCANARSAIKKRGKTSLLTYSKAGGNQKHVNAPWYHQKYRSPRKIGQGLALRGCDVEEYPFANGDPIRDPDTEMWDEQRVLRLIPNKENTKHGNARRLLRCFNFQIIMTKFHCETKCLVHSILIALRDHLEHLGL</sequence>
<keyword evidence="5" id="KW-1185">Reference proteome</keyword>
<protein>
    <submittedName>
        <fullName evidence="4">Uncharacterized protein</fullName>
    </submittedName>
</protein>
<comment type="caution">
    <text evidence="4">The sequence shown here is derived from an EMBL/GenBank/DDBJ whole genome shotgun (WGS) entry which is preliminary data.</text>
</comment>
<dbReference type="PANTHER" id="PTHR47700">
    <property type="entry name" value="V CHITINASE, PUTATIVE (AFU_ORTHOLOGUE AFUA_6G13720)-RELATED"/>
    <property type="match status" value="1"/>
</dbReference>
<dbReference type="EMBL" id="JAGMUU010000025">
    <property type="protein sequence ID" value="KAH7123358.1"/>
    <property type="molecule type" value="Genomic_DNA"/>
</dbReference>
<reference evidence="4" key="1">
    <citation type="journal article" date="2021" name="Nat. Commun.">
        <title>Genetic determinants of endophytism in the Arabidopsis root mycobiome.</title>
        <authorList>
            <person name="Mesny F."/>
            <person name="Miyauchi S."/>
            <person name="Thiergart T."/>
            <person name="Pickel B."/>
            <person name="Atanasova L."/>
            <person name="Karlsson M."/>
            <person name="Huettel B."/>
            <person name="Barry K.W."/>
            <person name="Haridas S."/>
            <person name="Chen C."/>
            <person name="Bauer D."/>
            <person name="Andreopoulos W."/>
            <person name="Pangilinan J."/>
            <person name="LaButti K."/>
            <person name="Riley R."/>
            <person name="Lipzen A."/>
            <person name="Clum A."/>
            <person name="Drula E."/>
            <person name="Henrissat B."/>
            <person name="Kohler A."/>
            <person name="Grigoriev I.V."/>
            <person name="Martin F.M."/>
            <person name="Hacquard S."/>
        </authorList>
    </citation>
    <scope>NUCLEOTIDE SEQUENCE</scope>
    <source>
        <strain evidence="4">MPI-CAGE-AT-0021</strain>
    </source>
</reference>
<dbReference type="PANTHER" id="PTHR47700:SF2">
    <property type="entry name" value="CHITINASE"/>
    <property type="match status" value="1"/>
</dbReference>
<evidence type="ECO:0000313" key="4">
    <source>
        <dbReference type="EMBL" id="KAH7123358.1"/>
    </source>
</evidence>
<evidence type="ECO:0000256" key="3">
    <source>
        <dbReference type="SAM" id="MobiDB-lite"/>
    </source>
</evidence>
<evidence type="ECO:0000256" key="1">
    <source>
        <dbReference type="ARBA" id="ARBA00022669"/>
    </source>
</evidence>
<gene>
    <name evidence="4" type="ORF">B0J13DRAFT_152964</name>
</gene>
<dbReference type="AlphaFoldDB" id="A0A9P9DQ56"/>
<keyword evidence="2" id="KW-0843">Virulence</keyword>
<feature type="region of interest" description="Disordered" evidence="3">
    <location>
        <begin position="262"/>
        <end position="296"/>
    </location>
</feature>
<keyword evidence="1" id="KW-0147">Chitin-binding</keyword>
<organism evidence="4 5">
    <name type="scientific">Dactylonectria estremocensis</name>
    <dbReference type="NCBI Taxonomy" id="1079267"/>
    <lineage>
        <taxon>Eukaryota</taxon>
        <taxon>Fungi</taxon>
        <taxon>Dikarya</taxon>
        <taxon>Ascomycota</taxon>
        <taxon>Pezizomycotina</taxon>
        <taxon>Sordariomycetes</taxon>
        <taxon>Hypocreomycetidae</taxon>
        <taxon>Hypocreales</taxon>
        <taxon>Nectriaceae</taxon>
        <taxon>Dactylonectria</taxon>
    </lineage>
</organism>
<evidence type="ECO:0000313" key="5">
    <source>
        <dbReference type="Proteomes" id="UP000717696"/>
    </source>
</evidence>
<accession>A0A9P9DQ56</accession>
<dbReference type="GO" id="GO:0008061">
    <property type="term" value="F:chitin binding"/>
    <property type="evidence" value="ECO:0007669"/>
    <property type="project" value="UniProtKB-KW"/>
</dbReference>
<name>A0A9P9DQ56_9HYPO</name>
<evidence type="ECO:0000256" key="2">
    <source>
        <dbReference type="ARBA" id="ARBA00023026"/>
    </source>
</evidence>